<organism evidence="2 4">
    <name type="scientific">Streptomyces griseochromogenes</name>
    <dbReference type="NCBI Taxonomy" id="68214"/>
    <lineage>
        <taxon>Bacteria</taxon>
        <taxon>Bacillati</taxon>
        <taxon>Actinomycetota</taxon>
        <taxon>Actinomycetes</taxon>
        <taxon>Kitasatosporales</taxon>
        <taxon>Streptomycetaceae</taxon>
        <taxon>Streptomyces</taxon>
    </lineage>
</organism>
<gene>
    <name evidence="2" type="ORF">AVL59_16935</name>
    <name evidence="3" type="ORF">J2Z21_009664</name>
</gene>
<dbReference type="Proteomes" id="UP000092659">
    <property type="component" value="Chromosome"/>
</dbReference>
<feature type="domain" description="DUF6378" evidence="1">
    <location>
        <begin position="28"/>
        <end position="63"/>
    </location>
</feature>
<protein>
    <recommendedName>
        <fullName evidence="1">DUF6378 domain-containing protein</fullName>
    </recommendedName>
</protein>
<dbReference type="AlphaFoldDB" id="A0A1B1AWX5"/>
<reference evidence="3 5" key="2">
    <citation type="submission" date="2021-03" db="EMBL/GenBank/DDBJ databases">
        <title>Genomic Encyclopedia of Type Strains, Phase IV (KMG-IV): sequencing the most valuable type-strain genomes for metagenomic binning, comparative biology and taxonomic classification.</title>
        <authorList>
            <person name="Goeker M."/>
        </authorList>
    </citation>
    <scope>NUCLEOTIDE SEQUENCE [LARGE SCALE GENOMIC DNA]</scope>
    <source>
        <strain evidence="3 5">DSM 40499</strain>
    </source>
</reference>
<evidence type="ECO:0000313" key="5">
    <source>
        <dbReference type="Proteomes" id="UP001519309"/>
    </source>
</evidence>
<dbReference type="InterPro" id="IPR045958">
    <property type="entry name" value="DUF6378"/>
</dbReference>
<reference evidence="2 4" key="1">
    <citation type="submission" date="2016-06" db="EMBL/GenBank/DDBJ databases">
        <title>Complete genome sequence of Streptomyces griseochromogenes ATCC 14511, the Blasticidin S producer.</title>
        <authorList>
            <person name="Wu L."/>
        </authorList>
    </citation>
    <scope>NUCLEOTIDE SEQUENCE [LARGE SCALE GENOMIC DNA]</scope>
    <source>
        <strain evidence="2 4">ATCC 14511</strain>
    </source>
</reference>
<accession>A0A1B1AWX5</accession>
<dbReference type="RefSeq" id="WP_067304949.1">
    <property type="nucleotide sequence ID" value="NZ_CP016279.1"/>
</dbReference>
<dbReference type="EMBL" id="JAGGLP010000055">
    <property type="protein sequence ID" value="MBP2056645.1"/>
    <property type="molecule type" value="Genomic_DNA"/>
</dbReference>
<evidence type="ECO:0000313" key="3">
    <source>
        <dbReference type="EMBL" id="MBP2056645.1"/>
    </source>
</evidence>
<evidence type="ECO:0000313" key="4">
    <source>
        <dbReference type="Proteomes" id="UP000092659"/>
    </source>
</evidence>
<keyword evidence="5" id="KW-1185">Reference proteome</keyword>
<name>A0A1B1AWX5_9ACTN</name>
<evidence type="ECO:0000313" key="2">
    <source>
        <dbReference type="EMBL" id="ANP51084.1"/>
    </source>
</evidence>
<dbReference type="EMBL" id="CP016279">
    <property type="protein sequence ID" value="ANP51084.1"/>
    <property type="molecule type" value="Genomic_DNA"/>
</dbReference>
<proteinExistence type="predicted"/>
<sequence>MADHEHCPDCACCGQKPMPLTVEQEAAAITRDGDRQRTHGHPCEDYTRTAAMWSAILGTEVTP</sequence>
<dbReference type="OrthoDB" id="2376767at2"/>
<dbReference type="Proteomes" id="UP001519309">
    <property type="component" value="Unassembled WGS sequence"/>
</dbReference>
<dbReference type="KEGG" id="sgs:AVL59_16935"/>
<dbReference type="Pfam" id="PF19905">
    <property type="entry name" value="DUF6378"/>
    <property type="match status" value="1"/>
</dbReference>
<evidence type="ECO:0000259" key="1">
    <source>
        <dbReference type="Pfam" id="PF19905"/>
    </source>
</evidence>